<keyword evidence="5 7" id="KW-0408">Iron</keyword>
<dbReference type="AlphaFoldDB" id="A0AB39MBX4"/>
<evidence type="ECO:0000256" key="3">
    <source>
        <dbReference type="ARBA" id="ARBA00022723"/>
    </source>
</evidence>
<dbReference type="PANTHER" id="PTHR10696:SF56">
    <property type="entry name" value="TAUD_TFDA-LIKE DOMAIN-CONTAINING PROTEIN"/>
    <property type="match status" value="1"/>
</dbReference>
<reference evidence="9" key="1">
    <citation type="submission" date="2024-07" db="EMBL/GenBank/DDBJ databases">
        <authorList>
            <person name="Yu S.T."/>
        </authorList>
    </citation>
    <scope>NUCLEOTIDE SEQUENCE</scope>
    <source>
        <strain evidence="9">R08</strain>
    </source>
</reference>
<comment type="similarity">
    <text evidence="2">Belongs to the clavaminate synthase family.</text>
</comment>
<gene>
    <name evidence="9" type="ORF">AB5J58_27620</name>
</gene>
<sequence>MPLNVLRHRTPEVVDRSRVTLTDQERTEVHALAAELRRHPAGGQVDDPRWLAQARPHSCRLPVRLLEALRDYRSEPGPDGTLLIRNLPIDAEALPDTPSEPDSVERGATVPATTAMLIGQQLGDVFAFRDEKRGALVHNVVPVPALAASQSNGGSVELELHNENAFHPHRPDLIGLLCLRGDHEGTAGTLFSSIRKARVLLDDADLAILRSPRFVTEAPPSFHAGDTTTAHRVLNGSLDDPDIQVDFNATRAIDDEAGTALRRLGDALAEVASELVLRPGDMAFLDNRLVVHGRTEFTPRYDGNDRWLHRVYVQLDGRAGLSHRIGPGPVLA</sequence>
<dbReference type="SUPFAM" id="SSF51197">
    <property type="entry name" value="Clavaminate synthase-like"/>
    <property type="match status" value="1"/>
</dbReference>
<evidence type="ECO:0000313" key="9">
    <source>
        <dbReference type="EMBL" id="XDQ03690.1"/>
    </source>
</evidence>
<dbReference type="PIRSF" id="PIRSF019543">
    <property type="entry name" value="Clavaminate_syn"/>
    <property type="match status" value="1"/>
</dbReference>
<organism evidence="9">
    <name type="scientific">Streptomyces sp. R08</name>
    <dbReference type="NCBI Taxonomy" id="3238624"/>
    <lineage>
        <taxon>Bacteria</taxon>
        <taxon>Bacillati</taxon>
        <taxon>Actinomycetota</taxon>
        <taxon>Actinomycetes</taxon>
        <taxon>Kitasatosporales</taxon>
        <taxon>Streptomycetaceae</taxon>
        <taxon>Streptomyces</taxon>
    </lineage>
</organism>
<feature type="binding site" evidence="7">
    <location>
        <position position="163"/>
    </location>
    <ligand>
        <name>Fe cation</name>
        <dbReference type="ChEBI" id="CHEBI:24875"/>
    </ligand>
</feature>
<dbReference type="GO" id="GO:0051213">
    <property type="term" value="F:dioxygenase activity"/>
    <property type="evidence" value="ECO:0007669"/>
    <property type="project" value="UniProtKB-KW"/>
</dbReference>
<evidence type="ECO:0000256" key="7">
    <source>
        <dbReference type="PIRSR" id="PIRSR019543-2"/>
    </source>
</evidence>
<keyword evidence="9" id="KW-0223">Dioxygenase</keyword>
<feature type="binding site" evidence="7">
    <location>
        <position position="161"/>
    </location>
    <ligand>
        <name>Fe cation</name>
        <dbReference type="ChEBI" id="CHEBI:24875"/>
    </ligand>
</feature>
<keyword evidence="4" id="KW-0560">Oxidoreductase</keyword>
<evidence type="ECO:0000256" key="4">
    <source>
        <dbReference type="ARBA" id="ARBA00023002"/>
    </source>
</evidence>
<proteinExistence type="inferred from homology"/>
<evidence type="ECO:0000256" key="5">
    <source>
        <dbReference type="ARBA" id="ARBA00023004"/>
    </source>
</evidence>
<dbReference type="InterPro" id="IPR042098">
    <property type="entry name" value="TauD-like_sf"/>
</dbReference>
<feature type="domain" description="TauD/TfdA-like" evidence="8">
    <location>
        <begin position="118"/>
        <end position="312"/>
    </location>
</feature>
<evidence type="ECO:0000256" key="6">
    <source>
        <dbReference type="ARBA" id="ARBA00023194"/>
    </source>
</evidence>
<evidence type="ECO:0000256" key="2">
    <source>
        <dbReference type="ARBA" id="ARBA00008425"/>
    </source>
</evidence>
<protein>
    <submittedName>
        <fullName evidence="9">TauD/TfdA family dioxygenase</fullName>
    </submittedName>
</protein>
<accession>A0AB39MBX4</accession>
<dbReference type="Pfam" id="PF02668">
    <property type="entry name" value="TauD"/>
    <property type="match status" value="1"/>
</dbReference>
<dbReference type="RefSeq" id="WP_369189514.1">
    <property type="nucleotide sequence ID" value="NZ_CP163431.1"/>
</dbReference>
<dbReference type="GO" id="GO:0017000">
    <property type="term" value="P:antibiotic biosynthetic process"/>
    <property type="evidence" value="ECO:0007669"/>
    <property type="project" value="UniProtKB-KW"/>
</dbReference>
<dbReference type="InterPro" id="IPR014503">
    <property type="entry name" value="Clavaminate_syn-like"/>
</dbReference>
<dbReference type="GO" id="GO:0005506">
    <property type="term" value="F:iron ion binding"/>
    <property type="evidence" value="ECO:0007669"/>
    <property type="project" value="InterPro"/>
</dbReference>
<evidence type="ECO:0000259" key="8">
    <source>
        <dbReference type="Pfam" id="PF02668"/>
    </source>
</evidence>
<dbReference type="InterPro" id="IPR003819">
    <property type="entry name" value="TauD/TfdA-like"/>
</dbReference>
<dbReference type="InterPro" id="IPR050411">
    <property type="entry name" value="AlphaKG_dependent_hydroxylases"/>
</dbReference>
<name>A0AB39MBX4_9ACTN</name>
<comment type="cofactor">
    <cofactor evidence="1">
        <name>Fe(2+)</name>
        <dbReference type="ChEBI" id="CHEBI:29033"/>
    </cofactor>
</comment>
<keyword evidence="3 7" id="KW-0479">Metal-binding</keyword>
<dbReference type="Gene3D" id="3.60.130.10">
    <property type="entry name" value="Clavaminate synthase-like"/>
    <property type="match status" value="1"/>
</dbReference>
<feature type="binding site" evidence="7">
    <location>
        <position position="292"/>
    </location>
    <ligand>
        <name>Fe cation</name>
        <dbReference type="ChEBI" id="CHEBI:24875"/>
    </ligand>
</feature>
<dbReference type="PANTHER" id="PTHR10696">
    <property type="entry name" value="GAMMA-BUTYROBETAINE HYDROXYLASE-RELATED"/>
    <property type="match status" value="1"/>
</dbReference>
<keyword evidence="6" id="KW-0045">Antibiotic biosynthesis</keyword>
<dbReference type="EMBL" id="CP163431">
    <property type="protein sequence ID" value="XDQ03690.1"/>
    <property type="molecule type" value="Genomic_DNA"/>
</dbReference>
<evidence type="ECO:0000256" key="1">
    <source>
        <dbReference type="ARBA" id="ARBA00001954"/>
    </source>
</evidence>